<evidence type="ECO:0000256" key="2">
    <source>
        <dbReference type="ARBA" id="ARBA00022801"/>
    </source>
</evidence>
<reference evidence="4 5" key="1">
    <citation type="submission" date="2016-10" db="EMBL/GenBank/DDBJ databases">
        <authorList>
            <person name="de Groot N.N."/>
        </authorList>
    </citation>
    <scope>NUCLEOTIDE SEQUENCE [LARGE SCALE GENOMIC DNA]</scope>
    <source>
        <strain evidence="4 5">DSM 43794</strain>
    </source>
</reference>
<protein>
    <submittedName>
        <fullName evidence="4">NUDIX domain-containing protein</fullName>
    </submittedName>
</protein>
<dbReference type="GO" id="GO:0019693">
    <property type="term" value="P:ribose phosphate metabolic process"/>
    <property type="evidence" value="ECO:0007669"/>
    <property type="project" value="TreeGrafter"/>
</dbReference>
<sequence>MAEGPITKTLASTVVYRNPWMTVREDRVERPDGSRGIYGVVDKPDFALIIPAEDDGFHLVQEYRYPVGRRTWSFPQGGVAGVDDPREMAAVELAEETGLRAAVWEHLGRVDSSHGTSSQGCHVFLATGLTRGEARREHTEQDMVHEWVPRAGFEGMIRRGEVTDDASLAAYLLLLLRERHGIG</sequence>
<dbReference type="GO" id="GO:0006753">
    <property type="term" value="P:nucleoside phosphate metabolic process"/>
    <property type="evidence" value="ECO:0007669"/>
    <property type="project" value="TreeGrafter"/>
</dbReference>
<dbReference type="EMBL" id="FNKK01000002">
    <property type="protein sequence ID" value="SDR17616.1"/>
    <property type="molecule type" value="Genomic_DNA"/>
</dbReference>
<dbReference type="OrthoDB" id="177518at2"/>
<dbReference type="InterPro" id="IPR000086">
    <property type="entry name" value="NUDIX_hydrolase_dom"/>
</dbReference>
<dbReference type="GO" id="GO:0005829">
    <property type="term" value="C:cytosol"/>
    <property type="evidence" value="ECO:0007669"/>
    <property type="project" value="TreeGrafter"/>
</dbReference>
<dbReference type="InterPro" id="IPR015797">
    <property type="entry name" value="NUDIX_hydrolase-like_dom_sf"/>
</dbReference>
<accession>A0A1H1GXR1</accession>
<evidence type="ECO:0000313" key="5">
    <source>
        <dbReference type="Proteomes" id="UP000217103"/>
    </source>
</evidence>
<dbReference type="Gene3D" id="3.90.79.10">
    <property type="entry name" value="Nucleoside Triphosphate Pyrophosphohydrolase"/>
    <property type="match status" value="1"/>
</dbReference>
<dbReference type="AlphaFoldDB" id="A0A1H1GXR1"/>
<dbReference type="RefSeq" id="WP_093260742.1">
    <property type="nucleotide sequence ID" value="NZ_FNKK01000002.1"/>
</dbReference>
<comment type="cofactor">
    <cofactor evidence="1">
        <name>Mg(2+)</name>
        <dbReference type="ChEBI" id="CHEBI:18420"/>
    </cofactor>
</comment>
<keyword evidence="2" id="KW-0378">Hydrolase</keyword>
<dbReference type="GO" id="GO:0016787">
    <property type="term" value="F:hydrolase activity"/>
    <property type="evidence" value="ECO:0007669"/>
    <property type="project" value="UniProtKB-KW"/>
</dbReference>
<dbReference type="Proteomes" id="UP000217103">
    <property type="component" value="Unassembled WGS sequence"/>
</dbReference>
<organism evidence="4 5">
    <name type="scientific">Thermostaphylospora chromogena</name>
    <dbReference type="NCBI Taxonomy" id="35622"/>
    <lineage>
        <taxon>Bacteria</taxon>
        <taxon>Bacillati</taxon>
        <taxon>Actinomycetota</taxon>
        <taxon>Actinomycetes</taxon>
        <taxon>Streptosporangiales</taxon>
        <taxon>Thermomonosporaceae</taxon>
        <taxon>Thermostaphylospora</taxon>
    </lineage>
</organism>
<dbReference type="STRING" id="35622.SAMN04489764_3878"/>
<dbReference type="PROSITE" id="PS51462">
    <property type="entry name" value="NUDIX"/>
    <property type="match status" value="1"/>
</dbReference>
<name>A0A1H1GXR1_9ACTN</name>
<dbReference type="Pfam" id="PF00293">
    <property type="entry name" value="NUDIX"/>
    <property type="match status" value="1"/>
</dbReference>
<evidence type="ECO:0000313" key="4">
    <source>
        <dbReference type="EMBL" id="SDR17616.1"/>
    </source>
</evidence>
<keyword evidence="5" id="KW-1185">Reference proteome</keyword>
<feature type="domain" description="Nudix hydrolase" evidence="3">
    <location>
        <begin position="41"/>
        <end position="176"/>
    </location>
</feature>
<dbReference type="SUPFAM" id="SSF55811">
    <property type="entry name" value="Nudix"/>
    <property type="match status" value="1"/>
</dbReference>
<gene>
    <name evidence="4" type="ORF">SAMN04489764_3878</name>
</gene>
<proteinExistence type="predicted"/>
<evidence type="ECO:0000259" key="3">
    <source>
        <dbReference type="PROSITE" id="PS51462"/>
    </source>
</evidence>
<dbReference type="PANTHER" id="PTHR11839">
    <property type="entry name" value="UDP/ADP-SUGAR PYROPHOSPHATASE"/>
    <property type="match status" value="1"/>
</dbReference>
<dbReference type="CDD" id="cd24161">
    <property type="entry name" value="NUDIX_ADPRase_Ndx2"/>
    <property type="match status" value="1"/>
</dbReference>
<evidence type="ECO:0000256" key="1">
    <source>
        <dbReference type="ARBA" id="ARBA00001946"/>
    </source>
</evidence>
<dbReference type="PANTHER" id="PTHR11839:SF18">
    <property type="entry name" value="NUDIX HYDROLASE DOMAIN-CONTAINING PROTEIN"/>
    <property type="match status" value="1"/>
</dbReference>